<evidence type="ECO:0000313" key="2">
    <source>
        <dbReference type="Proteomes" id="UP000747110"/>
    </source>
</evidence>
<feature type="non-terminal residue" evidence="1">
    <location>
        <position position="1"/>
    </location>
</feature>
<dbReference type="Proteomes" id="UP000747110">
    <property type="component" value="Unassembled WGS sequence"/>
</dbReference>
<name>A0A8J4CSY0_9CHLO</name>
<sequence length="122" mass="13128">SCYLCPSIRNHRPSTAEFYDYNHQAPTPYLPLPLLHLPLQIRSPSLTGIEIVSCRRQLGLQGSSQTGGKTLPLSSLSAVIRGICGGVKKINARVLDSKNQAWGNAGMHGEGEACPSFGVKQL</sequence>
<evidence type="ECO:0000313" key="1">
    <source>
        <dbReference type="EMBL" id="GIL87943.1"/>
    </source>
</evidence>
<dbReference type="EMBL" id="BNCP01000042">
    <property type="protein sequence ID" value="GIL87943.1"/>
    <property type="molecule type" value="Genomic_DNA"/>
</dbReference>
<gene>
    <name evidence="1" type="ORF">Vretifemale_15992</name>
</gene>
<comment type="caution">
    <text evidence="1">The sequence shown here is derived from an EMBL/GenBank/DDBJ whole genome shotgun (WGS) entry which is preliminary data.</text>
</comment>
<reference evidence="1" key="1">
    <citation type="journal article" date="2021" name="Proc. Natl. Acad. Sci. U.S.A.">
        <title>Three genomes in the algal genus Volvox reveal the fate of a haploid sex-determining region after a transition to homothallism.</title>
        <authorList>
            <person name="Yamamoto K."/>
            <person name="Hamaji T."/>
            <person name="Kawai-Toyooka H."/>
            <person name="Matsuzaki R."/>
            <person name="Takahashi F."/>
            <person name="Nishimura Y."/>
            <person name="Kawachi M."/>
            <person name="Noguchi H."/>
            <person name="Minakuchi Y."/>
            <person name="Umen J.G."/>
            <person name="Toyoda A."/>
            <person name="Nozaki H."/>
        </authorList>
    </citation>
    <scope>NUCLEOTIDE SEQUENCE</scope>
    <source>
        <strain evidence="1">NIES-3786</strain>
    </source>
</reference>
<organism evidence="1 2">
    <name type="scientific">Volvox reticuliferus</name>
    <dbReference type="NCBI Taxonomy" id="1737510"/>
    <lineage>
        <taxon>Eukaryota</taxon>
        <taxon>Viridiplantae</taxon>
        <taxon>Chlorophyta</taxon>
        <taxon>core chlorophytes</taxon>
        <taxon>Chlorophyceae</taxon>
        <taxon>CS clade</taxon>
        <taxon>Chlamydomonadales</taxon>
        <taxon>Volvocaceae</taxon>
        <taxon>Volvox</taxon>
    </lineage>
</organism>
<protein>
    <submittedName>
        <fullName evidence="1">Uncharacterized protein</fullName>
    </submittedName>
</protein>
<proteinExistence type="predicted"/>
<accession>A0A8J4CSY0</accession>
<keyword evidence="2" id="KW-1185">Reference proteome</keyword>
<dbReference type="AlphaFoldDB" id="A0A8J4CSY0"/>